<evidence type="ECO:0000313" key="3">
    <source>
        <dbReference type="Proteomes" id="UP000321570"/>
    </source>
</evidence>
<dbReference type="Proteomes" id="UP000321570">
    <property type="component" value="Unassembled WGS sequence"/>
</dbReference>
<dbReference type="AlphaFoldDB" id="A0A564YTX3"/>
<sequence>MRSKSKHSLKPSWNKPNEIHSQRMPEKCKEPNSPRSRTMATNGSGYTSISGTRSTPHPSSGGKSPAEVLMGRKLRTVHEAMPRKKTLPDRWKGSQKNGSAVNTPVYARDY</sequence>
<dbReference type="EMBL" id="CABIJS010000365">
    <property type="protein sequence ID" value="VUZ50449.1"/>
    <property type="molecule type" value="Genomic_DNA"/>
</dbReference>
<feature type="region of interest" description="Disordered" evidence="1">
    <location>
        <begin position="1"/>
        <end position="110"/>
    </location>
</feature>
<organism evidence="2 3">
    <name type="scientific">Hymenolepis diminuta</name>
    <name type="common">Rat tapeworm</name>
    <dbReference type="NCBI Taxonomy" id="6216"/>
    <lineage>
        <taxon>Eukaryota</taxon>
        <taxon>Metazoa</taxon>
        <taxon>Spiralia</taxon>
        <taxon>Lophotrochozoa</taxon>
        <taxon>Platyhelminthes</taxon>
        <taxon>Cestoda</taxon>
        <taxon>Eucestoda</taxon>
        <taxon>Cyclophyllidea</taxon>
        <taxon>Hymenolepididae</taxon>
        <taxon>Hymenolepis</taxon>
    </lineage>
</organism>
<feature type="compositionally biased region" description="Polar residues" evidence="1">
    <location>
        <begin position="33"/>
        <end position="62"/>
    </location>
</feature>
<feature type="compositionally biased region" description="Basic and acidic residues" evidence="1">
    <location>
        <begin position="17"/>
        <end position="32"/>
    </location>
</feature>
<protein>
    <submittedName>
        <fullName evidence="2">Uncharacterized protein</fullName>
    </submittedName>
</protein>
<gene>
    <name evidence="2" type="ORF">WMSIL1_LOCUS9348</name>
</gene>
<proteinExistence type="predicted"/>
<keyword evidence="3" id="KW-1185">Reference proteome</keyword>
<name>A0A564YTX3_HYMDI</name>
<accession>A0A564YTX3</accession>
<reference evidence="2 3" key="1">
    <citation type="submission" date="2019-07" db="EMBL/GenBank/DDBJ databases">
        <authorList>
            <person name="Jastrzebski P J."/>
            <person name="Paukszto L."/>
            <person name="Jastrzebski P J."/>
        </authorList>
    </citation>
    <scope>NUCLEOTIDE SEQUENCE [LARGE SCALE GENOMIC DNA]</scope>
    <source>
        <strain evidence="2 3">WMS-il1</strain>
    </source>
</reference>
<feature type="compositionally biased region" description="Basic and acidic residues" evidence="1">
    <location>
        <begin position="76"/>
        <end position="92"/>
    </location>
</feature>
<evidence type="ECO:0000256" key="1">
    <source>
        <dbReference type="SAM" id="MobiDB-lite"/>
    </source>
</evidence>
<evidence type="ECO:0000313" key="2">
    <source>
        <dbReference type="EMBL" id="VUZ50449.1"/>
    </source>
</evidence>